<keyword evidence="2" id="KW-1185">Reference proteome</keyword>
<feature type="region of interest" description="Disordered" evidence="1">
    <location>
        <begin position="1"/>
        <end position="34"/>
    </location>
</feature>
<proteinExistence type="predicted"/>
<dbReference type="AlphaFoldDB" id="A0A0N4ZSW2"/>
<name>A0A0N4ZSW2_PARTI</name>
<organism evidence="2 3">
    <name type="scientific">Parastrongyloides trichosuri</name>
    <name type="common">Possum-specific nematode worm</name>
    <dbReference type="NCBI Taxonomy" id="131310"/>
    <lineage>
        <taxon>Eukaryota</taxon>
        <taxon>Metazoa</taxon>
        <taxon>Ecdysozoa</taxon>
        <taxon>Nematoda</taxon>
        <taxon>Chromadorea</taxon>
        <taxon>Rhabditida</taxon>
        <taxon>Tylenchina</taxon>
        <taxon>Panagrolaimomorpha</taxon>
        <taxon>Strongyloidoidea</taxon>
        <taxon>Strongyloididae</taxon>
        <taxon>Parastrongyloides</taxon>
    </lineage>
</organism>
<evidence type="ECO:0000313" key="2">
    <source>
        <dbReference type="Proteomes" id="UP000038045"/>
    </source>
</evidence>
<accession>A0A0N4ZSW2</accession>
<evidence type="ECO:0000256" key="1">
    <source>
        <dbReference type="SAM" id="MobiDB-lite"/>
    </source>
</evidence>
<dbReference type="Proteomes" id="UP000038045">
    <property type="component" value="Unplaced"/>
</dbReference>
<dbReference type="WBParaSite" id="PTRK_0001159400.1">
    <property type="protein sequence ID" value="PTRK_0001159400.1"/>
    <property type="gene ID" value="PTRK_0001159400"/>
</dbReference>
<evidence type="ECO:0000313" key="3">
    <source>
        <dbReference type="WBParaSite" id="PTRK_0001159400.1"/>
    </source>
</evidence>
<protein>
    <submittedName>
        <fullName evidence="3">HORMA domain-containing protein</fullName>
    </submittedName>
</protein>
<feature type="compositionally biased region" description="Basic and acidic residues" evidence="1">
    <location>
        <begin position="9"/>
        <end position="23"/>
    </location>
</feature>
<feature type="compositionally biased region" description="Polar residues" evidence="1">
    <location>
        <begin position="24"/>
        <end position="34"/>
    </location>
</feature>
<sequence>MESPNQNNDGEHLLEENNEKTSFDEANTTGNTSNMDQLYGEDFTRFLPSDFKRIKTSERTALFSQRLFELILAKRIERYRFIEEIELNDGSFLEIVEFPEETSKIFQDHFRDMDELLAQKKINGVSLIMFDCDNRTIFETYKFIIEVGDNRISEIKDYNDKLITGLHFIDAPRKEIKSLLEMYRIVSEYCGEKEPIKKRSIVPLLRFHFLKKDYRKDYEKKLRDQPNSEYFRQNPLFGGKDNCELVFTRKRKRFSMAVVNNFIE</sequence>
<reference evidence="3" key="1">
    <citation type="submission" date="2017-02" db="UniProtKB">
        <authorList>
            <consortium name="WormBaseParasite"/>
        </authorList>
    </citation>
    <scope>IDENTIFICATION</scope>
</reference>